<dbReference type="eggNOG" id="COG4126">
    <property type="taxonomic scope" value="Bacteria"/>
</dbReference>
<proteinExistence type="inferred from homology"/>
<comment type="caution">
    <text evidence="2">The sequence shown here is derived from an EMBL/GenBank/DDBJ whole genome shotgun (WGS) entry which is preliminary data.</text>
</comment>
<dbReference type="EMBL" id="AQQX01000007">
    <property type="protein sequence ID" value="KGM47867.1"/>
    <property type="molecule type" value="Genomic_DNA"/>
</dbReference>
<keyword evidence="3" id="KW-1185">Reference proteome</keyword>
<dbReference type="InterPro" id="IPR015942">
    <property type="entry name" value="Asp/Glu/hydantoin_racemase"/>
</dbReference>
<dbReference type="InterPro" id="IPR001920">
    <property type="entry name" value="Asp/Glu_race"/>
</dbReference>
<sequence length="254" mass="27944">MKKVLVIVPFPMSEENRDQRRAQLQAVQLGPDISFEFESVRVAPRNYVSASDMAIADIGVLEAGLEAEKRGYDAVCIDTMSDSGMAALRSELSIPVIAPGRFSMLTALMLGKKFSIIALWPHWRHIYEKNLNELGLWHSCASIRGLDLTPNNQSLLAGKEEDVFPALEQLALTCIEEDGADVILLGSTTMHQAHAYLSEKLPVPVVNPGPLTYKLAEALLGLELTHSRKSYPTSPKPKPEVLHAMLDTAATFEH</sequence>
<dbReference type="PANTHER" id="PTHR28047">
    <property type="entry name" value="PROTEIN DCG1"/>
    <property type="match status" value="1"/>
</dbReference>
<evidence type="ECO:0000313" key="2">
    <source>
        <dbReference type="EMBL" id="KGM47867.1"/>
    </source>
</evidence>
<dbReference type="Proteomes" id="UP000030004">
    <property type="component" value="Unassembled WGS sequence"/>
</dbReference>
<organism evidence="2 3">
    <name type="scientific">Pseudooceanicola atlanticus</name>
    <dbReference type="NCBI Taxonomy" id="1461694"/>
    <lineage>
        <taxon>Bacteria</taxon>
        <taxon>Pseudomonadati</taxon>
        <taxon>Pseudomonadota</taxon>
        <taxon>Alphaproteobacteria</taxon>
        <taxon>Rhodobacterales</taxon>
        <taxon>Paracoccaceae</taxon>
        <taxon>Pseudooceanicola</taxon>
    </lineage>
</organism>
<dbReference type="PANTHER" id="PTHR28047:SF5">
    <property type="entry name" value="PROTEIN DCG1"/>
    <property type="match status" value="1"/>
</dbReference>
<gene>
    <name evidence="2" type="ORF">ATO9_16315</name>
</gene>
<accession>A0A0A0EFC6</accession>
<dbReference type="Pfam" id="PF01177">
    <property type="entry name" value="Asp_Glu_race"/>
    <property type="match status" value="1"/>
</dbReference>
<evidence type="ECO:0000256" key="1">
    <source>
        <dbReference type="ARBA" id="ARBA00038414"/>
    </source>
</evidence>
<name>A0A0A0EFC6_9RHOB</name>
<dbReference type="AlphaFoldDB" id="A0A0A0EFC6"/>
<dbReference type="GO" id="GO:0047661">
    <property type="term" value="F:amino-acid racemase activity"/>
    <property type="evidence" value="ECO:0007669"/>
    <property type="project" value="InterPro"/>
</dbReference>
<evidence type="ECO:0000313" key="3">
    <source>
        <dbReference type="Proteomes" id="UP000030004"/>
    </source>
</evidence>
<dbReference type="Gene3D" id="3.40.50.12500">
    <property type="match status" value="1"/>
</dbReference>
<dbReference type="RefSeq" id="WP_043751442.1">
    <property type="nucleotide sequence ID" value="NZ_AQQX01000007.1"/>
</dbReference>
<dbReference type="STRING" id="1461694.ATO9_16315"/>
<protein>
    <submittedName>
        <fullName evidence="2">Hydrogenase expression protein HupH</fullName>
    </submittedName>
</protein>
<dbReference type="InterPro" id="IPR052186">
    <property type="entry name" value="Hydantoin_racemase-like"/>
</dbReference>
<reference evidence="2 3" key="1">
    <citation type="journal article" date="2015" name="Antonie Van Leeuwenhoek">
        <title>Pseudooceanicola atlanticus gen. nov. sp. nov., isolated from surface seawater of the Atlantic Ocean and reclassification of Oceanicola batsensis, Oceanicola marinus, Oceanicola nitratireducens, Oceanicola nanhaiensis, Oceanicola antarcticus and Oceanicola flagellatus, as Pseudooceanicola batsensis comb. nov., Pseudooceanicola marinus comb. nov., Pseudooceanicola nitratireducens comb. nov., Pseudooceanicola nanhaiensis comb. nov., Pseudooceanicola antarcticus comb. nov., and Pseudooceanicola flagellatus comb. nov.</title>
        <authorList>
            <person name="Lai Q."/>
            <person name="Li G."/>
            <person name="Liu X."/>
            <person name="Du Y."/>
            <person name="Sun F."/>
            <person name="Shao Z."/>
        </authorList>
    </citation>
    <scope>NUCLEOTIDE SEQUENCE [LARGE SCALE GENOMIC DNA]</scope>
    <source>
        <strain evidence="2 3">22II-s11g</strain>
    </source>
</reference>
<dbReference type="InterPro" id="IPR053714">
    <property type="entry name" value="Iso_Racemase_Enz_sf"/>
</dbReference>
<dbReference type="SUPFAM" id="SSF53681">
    <property type="entry name" value="Aspartate/glutamate racemase"/>
    <property type="match status" value="1"/>
</dbReference>
<comment type="similarity">
    <text evidence="1">Belongs to the HyuE racemase family.</text>
</comment>